<dbReference type="GO" id="GO:0042274">
    <property type="term" value="P:ribosomal small subunit biogenesis"/>
    <property type="evidence" value="ECO:0007669"/>
    <property type="project" value="TreeGrafter"/>
</dbReference>
<proteinExistence type="inferred from homology"/>
<evidence type="ECO:0000256" key="2">
    <source>
        <dbReference type="ARBA" id="ARBA00022980"/>
    </source>
</evidence>
<dbReference type="GO" id="GO:0006412">
    <property type="term" value="P:translation"/>
    <property type="evidence" value="ECO:0007669"/>
    <property type="project" value="InterPro"/>
</dbReference>
<dbReference type="InterPro" id="IPR000554">
    <property type="entry name" value="Ribosomal_eS7"/>
</dbReference>
<dbReference type="PhylomeDB" id="A0A0G4GI76"/>
<dbReference type="GO" id="GO:0006364">
    <property type="term" value="P:rRNA processing"/>
    <property type="evidence" value="ECO:0007669"/>
    <property type="project" value="TreeGrafter"/>
</dbReference>
<dbReference type="PANTHER" id="PTHR11278">
    <property type="entry name" value="40S RIBOSOMAL PROTEIN S7"/>
    <property type="match status" value="1"/>
</dbReference>
<evidence type="ECO:0000256" key="4">
    <source>
        <dbReference type="RuleBase" id="RU364105"/>
    </source>
</evidence>
<accession>A0A0G4GI76</accession>
<keyword evidence="3 4" id="KW-0687">Ribonucleoprotein</keyword>
<dbReference type="EMBL" id="CDMZ01001241">
    <property type="protein sequence ID" value="CEM29536.1"/>
    <property type="molecule type" value="Genomic_DNA"/>
</dbReference>
<protein>
    <recommendedName>
        <fullName evidence="4">40S ribosomal protein S7</fullName>
    </recommendedName>
</protein>
<dbReference type="AlphaFoldDB" id="A0A0G4GI76"/>
<dbReference type="VEuPathDB" id="CryptoDB:Cvel_22016"/>
<evidence type="ECO:0000256" key="1">
    <source>
        <dbReference type="ARBA" id="ARBA00007820"/>
    </source>
</evidence>
<comment type="similarity">
    <text evidence="1 4">Belongs to the eukaryotic ribosomal protein eS7 family.</text>
</comment>
<dbReference type="GO" id="GO:0030686">
    <property type="term" value="C:90S preribosome"/>
    <property type="evidence" value="ECO:0007669"/>
    <property type="project" value="TreeGrafter"/>
</dbReference>
<reference evidence="5" key="1">
    <citation type="submission" date="2014-11" db="EMBL/GenBank/DDBJ databases">
        <authorList>
            <person name="Otto D Thomas"/>
            <person name="Naeem Raeece"/>
        </authorList>
    </citation>
    <scope>NUCLEOTIDE SEQUENCE</scope>
</reference>
<gene>
    <name evidence="5" type="ORF">Cvel_22016</name>
</gene>
<dbReference type="Pfam" id="PF01251">
    <property type="entry name" value="Ribosomal_S7e"/>
    <property type="match status" value="1"/>
</dbReference>
<dbReference type="GO" id="GO:0022627">
    <property type="term" value="C:cytosolic small ribosomal subunit"/>
    <property type="evidence" value="ECO:0007669"/>
    <property type="project" value="TreeGrafter"/>
</dbReference>
<name>A0A0G4GI76_9ALVE</name>
<dbReference type="GO" id="GO:0032040">
    <property type="term" value="C:small-subunit processome"/>
    <property type="evidence" value="ECO:0007669"/>
    <property type="project" value="TreeGrafter"/>
</dbReference>
<evidence type="ECO:0000313" key="5">
    <source>
        <dbReference type="EMBL" id="CEM29536.1"/>
    </source>
</evidence>
<keyword evidence="2 4" id="KW-0689">Ribosomal protein</keyword>
<organism evidence="5">
    <name type="scientific">Chromera velia CCMP2878</name>
    <dbReference type="NCBI Taxonomy" id="1169474"/>
    <lineage>
        <taxon>Eukaryota</taxon>
        <taxon>Sar</taxon>
        <taxon>Alveolata</taxon>
        <taxon>Colpodellida</taxon>
        <taxon>Chromeraceae</taxon>
        <taxon>Chromera</taxon>
    </lineage>
</organism>
<dbReference type="PANTHER" id="PTHR11278:SF0">
    <property type="entry name" value="SMALL RIBOSOMAL SUBUNIT PROTEIN ES7"/>
    <property type="match status" value="1"/>
</dbReference>
<dbReference type="GO" id="GO:0003735">
    <property type="term" value="F:structural constituent of ribosome"/>
    <property type="evidence" value="ECO:0007669"/>
    <property type="project" value="InterPro"/>
</dbReference>
<sequence length="202" mass="22989">MFNLRNKIQKTAKAGPVTDLEEEVAKALFEIETSPACEIKADLKDLYISKAREITVSDRGEDKKAIVIHFPFRVWKTVKRIQPRLIRELEKKFNKKHVVCIAERTILAPGAANLKKRGLRIRPRSRTLTAVHEAILEDIAGATDIIGKRTRCRVDGSKVLKVLLDPKDKKDGLEDKLATFSQVYQKLTNKEAVFLFPEHVYA</sequence>
<evidence type="ECO:0000256" key="3">
    <source>
        <dbReference type="ARBA" id="ARBA00023274"/>
    </source>
</evidence>